<evidence type="ECO:0000256" key="4">
    <source>
        <dbReference type="ARBA" id="ARBA00022840"/>
    </source>
</evidence>
<evidence type="ECO:0000256" key="3">
    <source>
        <dbReference type="ARBA" id="ARBA00022741"/>
    </source>
</evidence>
<dbReference type="PANTHER" id="PTHR42711">
    <property type="entry name" value="ABC TRANSPORTER ATP-BINDING PROTEIN"/>
    <property type="match status" value="1"/>
</dbReference>
<gene>
    <name evidence="5" type="ORF">B1B_19620</name>
</gene>
<dbReference type="InterPro" id="IPR050763">
    <property type="entry name" value="ABC_transporter_ATP-binding"/>
</dbReference>
<dbReference type="EMBL" id="AUZY01013188">
    <property type="protein sequence ID" value="EQD26267.1"/>
    <property type="molecule type" value="Genomic_DNA"/>
</dbReference>
<name>T0Y2R0_9ZZZZ</name>
<protein>
    <submittedName>
        <fullName evidence="5">Phosphonates import ATP-binding protein PhnC</fullName>
    </submittedName>
</protein>
<feature type="non-terminal residue" evidence="5">
    <location>
        <position position="49"/>
    </location>
</feature>
<dbReference type="Gene3D" id="3.40.50.300">
    <property type="entry name" value="P-loop containing nucleotide triphosphate hydrolases"/>
    <property type="match status" value="1"/>
</dbReference>
<evidence type="ECO:0000313" key="5">
    <source>
        <dbReference type="EMBL" id="EQD26267.1"/>
    </source>
</evidence>
<dbReference type="PANTHER" id="PTHR42711:SF5">
    <property type="entry name" value="ABC TRANSPORTER ATP-BINDING PROTEIN NATA"/>
    <property type="match status" value="1"/>
</dbReference>
<evidence type="ECO:0000256" key="1">
    <source>
        <dbReference type="ARBA" id="ARBA00005417"/>
    </source>
</evidence>
<reference evidence="5" key="1">
    <citation type="submission" date="2013-08" db="EMBL/GenBank/DDBJ databases">
        <authorList>
            <person name="Mendez C."/>
            <person name="Richter M."/>
            <person name="Ferrer M."/>
            <person name="Sanchez J."/>
        </authorList>
    </citation>
    <scope>NUCLEOTIDE SEQUENCE</scope>
</reference>
<sequence length="49" mass="5395">MAHAIEVRGLVKTYPGLVAVDRIDFAVEPGTVFAFLGPNGAARRRRRRS</sequence>
<keyword evidence="4 5" id="KW-0067">ATP-binding</keyword>
<proteinExistence type="inferred from homology"/>
<evidence type="ECO:0000256" key="2">
    <source>
        <dbReference type="ARBA" id="ARBA00022448"/>
    </source>
</evidence>
<comment type="caution">
    <text evidence="5">The sequence shown here is derived from an EMBL/GenBank/DDBJ whole genome shotgun (WGS) entry which is preliminary data.</text>
</comment>
<dbReference type="GO" id="GO:0005524">
    <property type="term" value="F:ATP binding"/>
    <property type="evidence" value="ECO:0007669"/>
    <property type="project" value="UniProtKB-KW"/>
</dbReference>
<accession>T0Y2R0</accession>
<dbReference type="SUPFAM" id="SSF52540">
    <property type="entry name" value="P-loop containing nucleoside triphosphate hydrolases"/>
    <property type="match status" value="1"/>
</dbReference>
<dbReference type="InterPro" id="IPR027417">
    <property type="entry name" value="P-loop_NTPase"/>
</dbReference>
<keyword evidence="2" id="KW-0813">Transport</keyword>
<organism evidence="5">
    <name type="scientific">mine drainage metagenome</name>
    <dbReference type="NCBI Taxonomy" id="410659"/>
    <lineage>
        <taxon>unclassified sequences</taxon>
        <taxon>metagenomes</taxon>
        <taxon>ecological metagenomes</taxon>
    </lineage>
</organism>
<reference evidence="5" key="2">
    <citation type="journal article" date="2014" name="ISME J.">
        <title>Microbial stratification in low pH oxic and suboxic macroscopic growths along an acid mine drainage.</title>
        <authorList>
            <person name="Mendez-Garcia C."/>
            <person name="Mesa V."/>
            <person name="Sprenger R.R."/>
            <person name="Richter M."/>
            <person name="Diez M.S."/>
            <person name="Solano J."/>
            <person name="Bargiela R."/>
            <person name="Golyshina O.V."/>
            <person name="Manteca A."/>
            <person name="Ramos J.L."/>
            <person name="Gallego J.R."/>
            <person name="Llorente I."/>
            <person name="Martins Dos Santos V.A."/>
            <person name="Jensen O.N."/>
            <person name="Pelaez A.I."/>
            <person name="Sanchez J."/>
            <person name="Ferrer M."/>
        </authorList>
    </citation>
    <scope>NUCLEOTIDE SEQUENCE</scope>
</reference>
<keyword evidence="3" id="KW-0547">Nucleotide-binding</keyword>
<dbReference type="AlphaFoldDB" id="T0Y2R0"/>
<comment type="similarity">
    <text evidence="1">Belongs to the ABC transporter superfamily.</text>
</comment>